<protein>
    <submittedName>
        <fullName evidence="3">GVQW3 protein</fullName>
    </submittedName>
</protein>
<name>A0A836FI97_9HYME</name>
<evidence type="ECO:0000259" key="2">
    <source>
        <dbReference type="Pfam" id="PF17906"/>
    </source>
</evidence>
<keyword evidence="4" id="KW-1185">Reference proteome</keyword>
<dbReference type="AlphaFoldDB" id="A0A836FI97"/>
<evidence type="ECO:0000313" key="4">
    <source>
        <dbReference type="Proteomes" id="UP000668214"/>
    </source>
</evidence>
<feature type="non-terminal residue" evidence="3">
    <location>
        <position position="1"/>
    </location>
</feature>
<dbReference type="EMBL" id="JAANIA010001671">
    <property type="protein sequence ID" value="KAG5319638.1"/>
    <property type="molecule type" value="Genomic_DNA"/>
</dbReference>
<dbReference type="InterPro" id="IPR052709">
    <property type="entry name" value="Transposase-MT_Hybrid"/>
</dbReference>
<feature type="non-terminal residue" evidence="3">
    <location>
        <position position="118"/>
    </location>
</feature>
<evidence type="ECO:0000256" key="1">
    <source>
        <dbReference type="SAM" id="MobiDB-lite"/>
    </source>
</evidence>
<evidence type="ECO:0000313" key="3">
    <source>
        <dbReference type="EMBL" id="KAG5319638.1"/>
    </source>
</evidence>
<reference evidence="3" key="1">
    <citation type="submission" date="2020-02" db="EMBL/GenBank/DDBJ databases">
        <title>Relaxed selection underlies rapid genomic changes in the transitions from sociality to social parasitism in ants.</title>
        <authorList>
            <person name="Bi X."/>
        </authorList>
    </citation>
    <scope>NUCLEOTIDE SEQUENCE</scope>
    <source>
        <strain evidence="3">BGI-DK2014c</strain>
        <tissue evidence="3">Whole body</tissue>
    </source>
</reference>
<accession>A0A836FI97</accession>
<dbReference type="PANTHER" id="PTHR46060:SF1">
    <property type="entry name" value="MARINER MOS1 TRANSPOSASE-LIKE PROTEIN"/>
    <property type="match status" value="1"/>
</dbReference>
<dbReference type="InterPro" id="IPR041426">
    <property type="entry name" value="Mos1_HTH"/>
</dbReference>
<dbReference type="Pfam" id="PF17906">
    <property type="entry name" value="HTH_48"/>
    <property type="match status" value="1"/>
</dbReference>
<organism evidence="3 4">
    <name type="scientific">Pseudoatta argentina</name>
    <dbReference type="NCBI Taxonomy" id="621737"/>
    <lineage>
        <taxon>Eukaryota</taxon>
        <taxon>Metazoa</taxon>
        <taxon>Ecdysozoa</taxon>
        <taxon>Arthropoda</taxon>
        <taxon>Hexapoda</taxon>
        <taxon>Insecta</taxon>
        <taxon>Pterygota</taxon>
        <taxon>Neoptera</taxon>
        <taxon>Endopterygota</taxon>
        <taxon>Hymenoptera</taxon>
        <taxon>Apocrita</taxon>
        <taxon>Aculeata</taxon>
        <taxon>Formicoidea</taxon>
        <taxon>Formicidae</taxon>
        <taxon>Myrmicinae</taxon>
        <taxon>Pseudoatta</taxon>
    </lineage>
</organism>
<dbReference type="Gene3D" id="3.30.420.10">
    <property type="entry name" value="Ribonuclease H-like superfamily/Ribonuclease H"/>
    <property type="match status" value="1"/>
</dbReference>
<feature type="region of interest" description="Disordered" evidence="1">
    <location>
        <begin position="57"/>
        <end position="79"/>
    </location>
</feature>
<sequence length="118" mass="13690">CFAGKMISTIEQRIVKFHVKLGKTVTETYNLLKEVYGHECLSRARVFEWFKRFQDGREDVEDDSRPGRPSTSIPVLDHPPYSPDLTLCDFYLFPKMKSALKETRFESIEAVKEKAARS</sequence>
<dbReference type="Proteomes" id="UP000668214">
    <property type="component" value="Unassembled WGS sequence"/>
</dbReference>
<comment type="caution">
    <text evidence="3">The sequence shown here is derived from an EMBL/GenBank/DDBJ whole genome shotgun (WGS) entry which is preliminary data.</text>
</comment>
<feature type="domain" description="Mos1 transposase HTH" evidence="2">
    <location>
        <begin position="17"/>
        <end position="56"/>
    </location>
</feature>
<proteinExistence type="predicted"/>
<dbReference type="PANTHER" id="PTHR46060">
    <property type="entry name" value="MARINER MOS1 TRANSPOSASE-LIKE PROTEIN"/>
    <property type="match status" value="1"/>
</dbReference>
<dbReference type="InterPro" id="IPR036397">
    <property type="entry name" value="RNaseH_sf"/>
</dbReference>
<gene>
    <name evidence="3" type="primary">Gvqw3_21</name>
    <name evidence="3" type="ORF">G6Z78_0012087</name>
</gene>
<dbReference type="GO" id="GO:0003676">
    <property type="term" value="F:nucleic acid binding"/>
    <property type="evidence" value="ECO:0007669"/>
    <property type="project" value="InterPro"/>
</dbReference>